<dbReference type="WBParaSite" id="nRc.2.0.1.t20992-RA">
    <property type="protein sequence ID" value="nRc.2.0.1.t20992-RA"/>
    <property type="gene ID" value="nRc.2.0.1.g20992"/>
</dbReference>
<keyword evidence="1" id="KW-0812">Transmembrane</keyword>
<dbReference type="GO" id="GO:0004888">
    <property type="term" value="F:transmembrane signaling receptor activity"/>
    <property type="evidence" value="ECO:0007669"/>
    <property type="project" value="InterPro"/>
</dbReference>
<dbReference type="SUPFAM" id="SSF90112">
    <property type="entry name" value="Neurotransmitter-gated ion-channel transmembrane pore"/>
    <property type="match status" value="1"/>
</dbReference>
<dbReference type="AlphaFoldDB" id="A0A915J3F0"/>
<keyword evidence="3" id="KW-1185">Reference proteome</keyword>
<dbReference type="InterPro" id="IPR036719">
    <property type="entry name" value="Neuro-gated_channel_TM_sf"/>
</dbReference>
<reference evidence="4" key="1">
    <citation type="submission" date="2022-11" db="UniProtKB">
        <authorList>
            <consortium name="WormBaseParasite"/>
        </authorList>
    </citation>
    <scope>IDENTIFICATION</scope>
</reference>
<protein>
    <recommendedName>
        <fullName evidence="2">Neurotransmitter-gated ion-channel transmembrane domain-containing protein</fullName>
    </recommendedName>
</protein>
<keyword evidence="1" id="KW-0472">Membrane</keyword>
<name>A0A915J3F0_ROMCU</name>
<dbReference type="Pfam" id="PF02932">
    <property type="entry name" value="Neur_chan_memb"/>
    <property type="match status" value="1"/>
</dbReference>
<dbReference type="PRINTS" id="PR00253">
    <property type="entry name" value="GABAARECEPTR"/>
</dbReference>
<feature type="transmembrane region" description="Helical" evidence="1">
    <location>
        <begin position="163"/>
        <end position="182"/>
    </location>
</feature>
<proteinExistence type="predicted"/>
<organism evidence="3 4">
    <name type="scientific">Romanomermis culicivorax</name>
    <name type="common">Nematode worm</name>
    <dbReference type="NCBI Taxonomy" id="13658"/>
    <lineage>
        <taxon>Eukaryota</taxon>
        <taxon>Metazoa</taxon>
        <taxon>Ecdysozoa</taxon>
        <taxon>Nematoda</taxon>
        <taxon>Enoplea</taxon>
        <taxon>Dorylaimia</taxon>
        <taxon>Mermithida</taxon>
        <taxon>Mermithoidea</taxon>
        <taxon>Mermithidae</taxon>
        <taxon>Romanomermis</taxon>
    </lineage>
</organism>
<feature type="domain" description="Neurotransmitter-gated ion-channel transmembrane" evidence="2">
    <location>
        <begin position="23"/>
        <end position="180"/>
    </location>
</feature>
<feature type="transmembrane region" description="Helical" evidence="1">
    <location>
        <begin position="24"/>
        <end position="41"/>
    </location>
</feature>
<dbReference type="InterPro" id="IPR038050">
    <property type="entry name" value="Neuro_actylchol_rec"/>
</dbReference>
<evidence type="ECO:0000259" key="2">
    <source>
        <dbReference type="Pfam" id="PF02932"/>
    </source>
</evidence>
<dbReference type="GO" id="GO:0005230">
    <property type="term" value="F:extracellular ligand-gated monoatomic ion channel activity"/>
    <property type="evidence" value="ECO:0007669"/>
    <property type="project" value="UniProtKB-ARBA"/>
</dbReference>
<evidence type="ECO:0000313" key="4">
    <source>
        <dbReference type="WBParaSite" id="nRc.2.0.1.t20992-RA"/>
    </source>
</evidence>
<dbReference type="InterPro" id="IPR006029">
    <property type="entry name" value="Neurotrans-gated_channel_TM"/>
</dbReference>
<evidence type="ECO:0000313" key="3">
    <source>
        <dbReference type="Proteomes" id="UP000887565"/>
    </source>
</evidence>
<dbReference type="InterPro" id="IPR006028">
    <property type="entry name" value="GABAA/Glycine_rcpt"/>
</dbReference>
<sequence>MVTFVQQRQEFIVVVDQQRHCGCIFFVFATVVELAVVCFIAKNENNKMSCVPVVLRNNRASGYLTAKERTSTADRARGSAVFPILTGENVPDEDDVEMEKSITVAQLTLPQVPITRSRVSLNKEASPSSPNFRKKAEVDGAASITTVREPKTKLLLADQIDRFSAVLFPAMFTVFNIFYWWYFLSRAYEDEKELLKDKSSYVFEERP</sequence>
<dbReference type="GO" id="GO:0016020">
    <property type="term" value="C:membrane"/>
    <property type="evidence" value="ECO:0007669"/>
    <property type="project" value="InterPro"/>
</dbReference>
<accession>A0A915J3F0</accession>
<dbReference type="Proteomes" id="UP000887565">
    <property type="component" value="Unplaced"/>
</dbReference>
<evidence type="ECO:0000256" key="1">
    <source>
        <dbReference type="SAM" id="Phobius"/>
    </source>
</evidence>
<dbReference type="Gene3D" id="1.20.58.390">
    <property type="entry name" value="Neurotransmitter-gated ion-channel transmembrane domain"/>
    <property type="match status" value="1"/>
</dbReference>
<keyword evidence="1" id="KW-1133">Transmembrane helix</keyword>